<dbReference type="AlphaFoldDB" id="A0A2H0LL27"/>
<evidence type="ECO:0000256" key="8">
    <source>
        <dbReference type="ARBA" id="ARBA00022917"/>
    </source>
</evidence>
<keyword evidence="6 10" id="KW-0547">Nucleotide-binding</keyword>
<dbReference type="FunFam" id="3.40.50.620:FF:000007">
    <property type="entry name" value="Glutamate--tRNA ligase"/>
    <property type="match status" value="1"/>
</dbReference>
<dbReference type="Proteomes" id="UP000230859">
    <property type="component" value="Unassembled WGS sequence"/>
</dbReference>
<feature type="short sequence motif" description="'HIGH' region" evidence="10">
    <location>
        <begin position="9"/>
        <end position="19"/>
    </location>
</feature>
<dbReference type="CDD" id="cd00808">
    <property type="entry name" value="GluRS_core"/>
    <property type="match status" value="1"/>
</dbReference>
<comment type="catalytic activity">
    <reaction evidence="10">
        <text>tRNA(Glu) + L-glutamate + ATP = L-glutamyl-tRNA(Glu) + AMP + diphosphate</text>
        <dbReference type="Rhea" id="RHEA:23540"/>
        <dbReference type="Rhea" id="RHEA-COMP:9663"/>
        <dbReference type="Rhea" id="RHEA-COMP:9680"/>
        <dbReference type="ChEBI" id="CHEBI:29985"/>
        <dbReference type="ChEBI" id="CHEBI:30616"/>
        <dbReference type="ChEBI" id="CHEBI:33019"/>
        <dbReference type="ChEBI" id="CHEBI:78442"/>
        <dbReference type="ChEBI" id="CHEBI:78520"/>
        <dbReference type="ChEBI" id="CHEBI:456215"/>
        <dbReference type="EC" id="6.1.1.17"/>
    </reaction>
</comment>
<feature type="binding site" evidence="10">
    <location>
        <position position="251"/>
    </location>
    <ligand>
        <name>ATP</name>
        <dbReference type="ChEBI" id="CHEBI:30616"/>
    </ligand>
</feature>
<evidence type="ECO:0000256" key="3">
    <source>
        <dbReference type="ARBA" id="ARBA00011245"/>
    </source>
</evidence>
<dbReference type="GO" id="GO:0005524">
    <property type="term" value="F:ATP binding"/>
    <property type="evidence" value="ECO:0007669"/>
    <property type="project" value="UniProtKB-UniRule"/>
</dbReference>
<dbReference type="HAMAP" id="MF_00022">
    <property type="entry name" value="Glu_tRNA_synth_type1"/>
    <property type="match status" value="1"/>
</dbReference>
<sequence>MTVRTRFAPSPTGFLHIGNVRTALFNYLYAKHHKGKFILRIEDTDPERSKQEYADAILYDLEKIGLQWDEGPVYQSKQPDVYLESLNQLRKQDKVYPCYCTPDELVARRKEALMMKRPPRYDNRCRHLTREEIQKKEQAGIRPTIRFKVDDTKPVLVDDLIRGQVSFDPQEIGDFVIMRSDPAGKHDFLPTFHLSVCVDDGRMGITHIVRGEDHLSNSPRHVLLFQALGFVVPQFAHLSLIHGPGGEPLSKRLTAIRIRDFVEQKGYLVEGLLNYLALLGWSPKDNREVMSLNEIIEAFDLRNATKHSAIFNEDKLNWINSEHLRALSEDVYQEKAIEFLKAKDRQAGILSAEPARLKKSLSLIKTDMTKFEDLIERLSFLPEPAFKTLPAEEKKMLTQPGAQKVLDSAAQAFNEISGEGEPLYQALIDHVKAASQQKGKALFMPIRVAVTGHLHGPEMKKIFEVLDRATIQNRLTQMSQALKS</sequence>
<dbReference type="InterPro" id="IPR008925">
    <property type="entry name" value="aa_tRNA-synth_I_cd-bd_sf"/>
</dbReference>
<dbReference type="InterPro" id="IPR000924">
    <property type="entry name" value="Glu/Gln-tRNA-synth"/>
</dbReference>
<dbReference type="SUPFAM" id="SSF52374">
    <property type="entry name" value="Nucleotidylyl transferase"/>
    <property type="match status" value="1"/>
</dbReference>
<evidence type="ECO:0000256" key="9">
    <source>
        <dbReference type="ARBA" id="ARBA00023146"/>
    </source>
</evidence>
<keyword evidence="10" id="KW-0862">Zinc</keyword>
<evidence type="ECO:0000256" key="1">
    <source>
        <dbReference type="ARBA" id="ARBA00004496"/>
    </source>
</evidence>
<dbReference type="GO" id="GO:0008270">
    <property type="term" value="F:zinc ion binding"/>
    <property type="evidence" value="ECO:0007669"/>
    <property type="project" value="UniProtKB-UniRule"/>
</dbReference>
<evidence type="ECO:0000256" key="2">
    <source>
        <dbReference type="ARBA" id="ARBA00007894"/>
    </source>
</evidence>
<dbReference type="InterPro" id="IPR049940">
    <property type="entry name" value="GluQ/Sye"/>
</dbReference>
<accession>A0A2H0LL27</accession>
<keyword evidence="5 10" id="KW-0436">Ligase</keyword>
<feature type="binding site" evidence="10">
    <location>
        <position position="98"/>
    </location>
    <ligand>
        <name>Zn(2+)</name>
        <dbReference type="ChEBI" id="CHEBI:29105"/>
    </ligand>
</feature>
<organism evidence="13 14">
    <name type="scientific">Candidatus Abzuiibacterium crystallinum</name>
    <dbReference type="NCBI Taxonomy" id="1974748"/>
    <lineage>
        <taxon>Bacteria</taxon>
        <taxon>Pseudomonadati</taxon>
        <taxon>Candidatus Omnitrophota</taxon>
        <taxon>Candidatus Abzuiibacterium</taxon>
    </lineage>
</organism>
<dbReference type="PROSITE" id="PS00178">
    <property type="entry name" value="AA_TRNA_LIGASE_I"/>
    <property type="match status" value="1"/>
</dbReference>
<protein>
    <recommendedName>
        <fullName evidence="10">Glutamate--tRNA ligase</fullName>
        <ecNumber evidence="10">6.1.1.17</ecNumber>
    </recommendedName>
    <alternativeName>
        <fullName evidence="10">Glutamyl-tRNA synthetase</fullName>
        <shortName evidence="10">GluRS</shortName>
    </alternativeName>
</protein>
<comment type="subunit">
    <text evidence="3 10">Monomer.</text>
</comment>
<dbReference type="Pfam" id="PF19269">
    <property type="entry name" value="Anticodon_2"/>
    <property type="match status" value="1"/>
</dbReference>
<dbReference type="Pfam" id="PF00749">
    <property type="entry name" value="tRNA-synt_1c"/>
    <property type="match status" value="1"/>
</dbReference>
<reference evidence="13 14" key="1">
    <citation type="submission" date="2017-09" db="EMBL/GenBank/DDBJ databases">
        <title>Depth-based differentiation of microbial function through sediment-hosted aquifers and enrichment of novel symbionts in the deep terrestrial subsurface.</title>
        <authorList>
            <person name="Probst A.J."/>
            <person name="Ladd B."/>
            <person name="Jarett J.K."/>
            <person name="Geller-Mcgrath D.E."/>
            <person name="Sieber C.M."/>
            <person name="Emerson J.B."/>
            <person name="Anantharaman K."/>
            <person name="Thomas B.C."/>
            <person name="Malmstrom R."/>
            <person name="Stieglmeier M."/>
            <person name="Klingl A."/>
            <person name="Woyke T."/>
            <person name="Ryan C.M."/>
            <person name="Banfield J.F."/>
        </authorList>
    </citation>
    <scope>NUCLEOTIDE SEQUENCE [LARGE SCALE GENOMIC DNA]</scope>
    <source>
        <strain evidence="13">CG11_big_fil_rev_8_21_14_0_20_45_26</strain>
    </source>
</reference>
<feature type="binding site" evidence="10">
    <location>
        <position position="100"/>
    </location>
    <ligand>
        <name>Zn(2+)</name>
        <dbReference type="ChEBI" id="CHEBI:29105"/>
    </ligand>
</feature>
<evidence type="ECO:0000313" key="14">
    <source>
        <dbReference type="Proteomes" id="UP000230859"/>
    </source>
</evidence>
<comment type="subcellular location">
    <subcellularLocation>
        <location evidence="1 10">Cytoplasm</location>
    </subcellularLocation>
</comment>
<dbReference type="NCBIfam" id="TIGR00464">
    <property type="entry name" value="gltX_bact"/>
    <property type="match status" value="1"/>
</dbReference>
<dbReference type="EMBL" id="PCVY01000075">
    <property type="protein sequence ID" value="PIQ85118.1"/>
    <property type="molecule type" value="Genomic_DNA"/>
</dbReference>
<feature type="binding site" evidence="10">
    <location>
        <position position="125"/>
    </location>
    <ligand>
        <name>Zn(2+)</name>
        <dbReference type="ChEBI" id="CHEBI:29105"/>
    </ligand>
</feature>
<keyword evidence="7 10" id="KW-0067">ATP-binding</keyword>
<dbReference type="GO" id="GO:0000049">
    <property type="term" value="F:tRNA binding"/>
    <property type="evidence" value="ECO:0007669"/>
    <property type="project" value="InterPro"/>
</dbReference>
<dbReference type="GO" id="GO:0006424">
    <property type="term" value="P:glutamyl-tRNA aminoacylation"/>
    <property type="evidence" value="ECO:0007669"/>
    <property type="project" value="UniProtKB-UniRule"/>
</dbReference>
<evidence type="ECO:0000256" key="4">
    <source>
        <dbReference type="ARBA" id="ARBA00022490"/>
    </source>
</evidence>
<name>A0A2H0LL27_9BACT</name>
<dbReference type="PRINTS" id="PR00987">
    <property type="entry name" value="TRNASYNTHGLU"/>
</dbReference>
<dbReference type="PANTHER" id="PTHR43311">
    <property type="entry name" value="GLUTAMATE--TRNA LIGASE"/>
    <property type="match status" value="1"/>
</dbReference>
<proteinExistence type="inferred from homology"/>
<dbReference type="SUPFAM" id="SSF48163">
    <property type="entry name" value="An anticodon-binding domain of class I aminoacyl-tRNA synthetases"/>
    <property type="match status" value="1"/>
</dbReference>
<dbReference type="InterPro" id="IPR045462">
    <property type="entry name" value="aa-tRNA-synth_I_cd-bd"/>
</dbReference>
<dbReference type="GO" id="GO:0005829">
    <property type="term" value="C:cytosol"/>
    <property type="evidence" value="ECO:0007669"/>
    <property type="project" value="TreeGrafter"/>
</dbReference>
<evidence type="ECO:0000259" key="12">
    <source>
        <dbReference type="Pfam" id="PF19269"/>
    </source>
</evidence>
<keyword evidence="10" id="KW-0479">Metal-binding</keyword>
<evidence type="ECO:0000256" key="5">
    <source>
        <dbReference type="ARBA" id="ARBA00022598"/>
    </source>
</evidence>
<feature type="short sequence motif" description="'KMSKS' region" evidence="10">
    <location>
        <begin position="248"/>
        <end position="252"/>
    </location>
</feature>
<feature type="domain" description="Aminoacyl-tRNA synthetase class I anticodon-binding" evidence="12">
    <location>
        <begin position="340"/>
        <end position="477"/>
    </location>
</feature>
<comment type="function">
    <text evidence="10">Catalyzes the attachment of glutamate to tRNA(Glu) in a two-step reaction: glutamate is first activated by ATP to form Glu-AMP and then transferred to the acceptor end of tRNA(Glu).</text>
</comment>
<feature type="binding site" evidence="10">
    <location>
        <position position="127"/>
    </location>
    <ligand>
        <name>Zn(2+)</name>
        <dbReference type="ChEBI" id="CHEBI:29105"/>
    </ligand>
</feature>
<dbReference type="Gene3D" id="3.40.50.620">
    <property type="entry name" value="HUPs"/>
    <property type="match status" value="1"/>
</dbReference>
<feature type="domain" description="Glutamyl/glutaminyl-tRNA synthetase class Ib catalytic" evidence="11">
    <location>
        <begin position="3"/>
        <end position="318"/>
    </location>
</feature>
<dbReference type="GO" id="GO:0004818">
    <property type="term" value="F:glutamate-tRNA ligase activity"/>
    <property type="evidence" value="ECO:0007669"/>
    <property type="project" value="UniProtKB-UniRule"/>
</dbReference>
<evidence type="ECO:0000256" key="7">
    <source>
        <dbReference type="ARBA" id="ARBA00022840"/>
    </source>
</evidence>
<evidence type="ECO:0000256" key="10">
    <source>
        <dbReference type="HAMAP-Rule" id="MF_00022"/>
    </source>
</evidence>
<keyword evidence="4 10" id="KW-0963">Cytoplasm</keyword>
<dbReference type="InterPro" id="IPR004527">
    <property type="entry name" value="Glu-tRNA-ligase_bac/mito"/>
</dbReference>
<evidence type="ECO:0000256" key="6">
    <source>
        <dbReference type="ARBA" id="ARBA00022741"/>
    </source>
</evidence>
<dbReference type="InterPro" id="IPR033910">
    <property type="entry name" value="GluRS_core"/>
</dbReference>
<comment type="cofactor">
    <cofactor evidence="10">
        <name>Zn(2+)</name>
        <dbReference type="ChEBI" id="CHEBI:29105"/>
    </cofactor>
    <text evidence="10">Binds 1 zinc ion per subunit.</text>
</comment>
<evidence type="ECO:0000313" key="13">
    <source>
        <dbReference type="EMBL" id="PIQ85118.1"/>
    </source>
</evidence>
<comment type="similarity">
    <text evidence="2 10">Belongs to the class-I aminoacyl-tRNA synthetase family. Glutamate--tRNA ligase type 1 subfamily.</text>
</comment>
<dbReference type="InterPro" id="IPR014729">
    <property type="entry name" value="Rossmann-like_a/b/a_fold"/>
</dbReference>
<dbReference type="PANTHER" id="PTHR43311:SF2">
    <property type="entry name" value="GLUTAMATE--TRNA LIGASE, MITOCHONDRIAL-RELATED"/>
    <property type="match status" value="1"/>
</dbReference>
<dbReference type="InterPro" id="IPR020058">
    <property type="entry name" value="Glu/Gln-tRNA-synth_Ib_cat-dom"/>
</dbReference>
<dbReference type="Gene3D" id="1.10.10.350">
    <property type="match status" value="1"/>
</dbReference>
<evidence type="ECO:0000259" key="11">
    <source>
        <dbReference type="Pfam" id="PF00749"/>
    </source>
</evidence>
<gene>
    <name evidence="10" type="primary">gltX</name>
    <name evidence="13" type="ORF">COV74_10020</name>
</gene>
<dbReference type="InterPro" id="IPR001412">
    <property type="entry name" value="aa-tRNA-synth_I_CS"/>
</dbReference>
<keyword evidence="8 10" id="KW-0648">Protein biosynthesis</keyword>
<comment type="caution">
    <text evidence="13">The sequence shown here is derived from an EMBL/GenBank/DDBJ whole genome shotgun (WGS) entry which is preliminary data.</text>
</comment>
<dbReference type="InterPro" id="IPR020751">
    <property type="entry name" value="aa-tRNA-synth_I_codon-bd_sub2"/>
</dbReference>
<dbReference type="EC" id="6.1.1.17" evidence="10"/>
<keyword evidence="9 10" id="KW-0030">Aminoacyl-tRNA synthetase</keyword>